<comment type="function">
    <text evidence="1">Histone-like DNA-binding protein which is capable of wrapping DNA to stabilize it, and thus to prevent its denaturation under extreme environmental conditions.</text>
</comment>
<dbReference type="KEGG" id="tao:THIAE_02170"/>
<dbReference type="RefSeq" id="WP_006459855.1">
    <property type="nucleotide sequence ID" value="NZ_CP007030.1"/>
</dbReference>
<evidence type="ECO:0000256" key="5">
    <source>
        <dbReference type="RuleBase" id="RU003939"/>
    </source>
</evidence>
<dbReference type="FunCoup" id="W0DV54">
    <property type="interactions" value="434"/>
</dbReference>
<evidence type="ECO:0000256" key="4">
    <source>
        <dbReference type="ARBA" id="ARBA00023125"/>
    </source>
</evidence>
<evidence type="ECO:0000313" key="7">
    <source>
        <dbReference type="Proteomes" id="UP000005380"/>
    </source>
</evidence>
<dbReference type="GO" id="GO:0030261">
    <property type="term" value="P:chromosome condensation"/>
    <property type="evidence" value="ECO:0007669"/>
    <property type="project" value="UniProtKB-KW"/>
</dbReference>
<dbReference type="AlphaFoldDB" id="W0DV54"/>
<sequence length="90" mass="9443">MSKEALVDQIVANTGLTKKDATAAISQVTQAISDLMVKGQDISLIGFGKFSVKDVPARTGRNPSTGAEIQIAARKQVKFTPGKGLKDAVN</sequence>
<dbReference type="EMBL" id="CP007030">
    <property type="protein sequence ID" value="AHF00736.1"/>
    <property type="molecule type" value="Genomic_DNA"/>
</dbReference>
<dbReference type="PRINTS" id="PR01727">
    <property type="entry name" value="DNABINDINGHU"/>
</dbReference>
<organism evidence="6 7">
    <name type="scientific">Thiomicrospira aerophila AL3</name>
    <dbReference type="NCBI Taxonomy" id="717772"/>
    <lineage>
        <taxon>Bacteria</taxon>
        <taxon>Pseudomonadati</taxon>
        <taxon>Pseudomonadota</taxon>
        <taxon>Gammaproteobacteria</taxon>
        <taxon>Thiotrichales</taxon>
        <taxon>Piscirickettsiaceae</taxon>
        <taxon>Thiomicrospira</taxon>
    </lineage>
</organism>
<dbReference type="CDD" id="cd13831">
    <property type="entry name" value="HU"/>
    <property type="match status" value="1"/>
</dbReference>
<evidence type="ECO:0000256" key="2">
    <source>
        <dbReference type="ARBA" id="ARBA00010529"/>
    </source>
</evidence>
<dbReference type="Gene3D" id="4.10.520.10">
    <property type="entry name" value="IHF-like DNA-binding proteins"/>
    <property type="match status" value="1"/>
</dbReference>
<accession>W0DV54</accession>
<evidence type="ECO:0000256" key="3">
    <source>
        <dbReference type="ARBA" id="ARBA00023067"/>
    </source>
</evidence>
<name>W0DV54_9GAMM</name>
<gene>
    <name evidence="6" type="ORF">THIAE_02170</name>
</gene>
<dbReference type="SMART" id="SM00411">
    <property type="entry name" value="BHL"/>
    <property type="match status" value="1"/>
</dbReference>
<protein>
    <submittedName>
        <fullName evidence="6">Transcriptional regulator</fullName>
    </submittedName>
</protein>
<keyword evidence="3" id="KW-0226">DNA condensation</keyword>
<evidence type="ECO:0000313" key="6">
    <source>
        <dbReference type="EMBL" id="AHF00736.1"/>
    </source>
</evidence>
<dbReference type="eggNOG" id="COG0776">
    <property type="taxonomic scope" value="Bacteria"/>
</dbReference>
<reference evidence="6 7" key="1">
    <citation type="submission" date="2013-12" db="EMBL/GenBank/DDBJ databases">
        <authorList>
            <consortium name="DOE Joint Genome Institute"/>
            <person name="Kappler U."/>
            <person name="Huntemann M."/>
            <person name="Han J."/>
            <person name="Chen A."/>
            <person name="Kyrpides N."/>
            <person name="Mavromatis K."/>
            <person name="Markowitz V."/>
            <person name="Palaniappan K."/>
            <person name="Ivanova N."/>
            <person name="Schaumberg A."/>
            <person name="Pati A."/>
            <person name="Liolios K."/>
            <person name="Nordberg H.P."/>
            <person name="Cantor M.N."/>
            <person name="Hua S.X."/>
            <person name="Woyke T."/>
        </authorList>
    </citation>
    <scope>NUCLEOTIDE SEQUENCE [LARGE SCALE GENOMIC DNA]</scope>
    <source>
        <strain evidence="7">AL2</strain>
    </source>
</reference>
<dbReference type="OrthoDB" id="9799835at2"/>
<keyword evidence="4" id="KW-0238">DNA-binding</keyword>
<dbReference type="InterPro" id="IPR000119">
    <property type="entry name" value="Hist_DNA-bd"/>
</dbReference>
<keyword evidence="7" id="KW-1185">Reference proteome</keyword>
<dbReference type="STRING" id="717772.THIAE_02170"/>
<dbReference type="PANTHER" id="PTHR33175:SF3">
    <property type="entry name" value="DNA-BINDING PROTEIN HU-BETA"/>
    <property type="match status" value="1"/>
</dbReference>
<dbReference type="InParanoid" id="W0DV54"/>
<dbReference type="GO" id="GO:0030527">
    <property type="term" value="F:structural constituent of chromatin"/>
    <property type="evidence" value="ECO:0007669"/>
    <property type="project" value="InterPro"/>
</dbReference>
<dbReference type="SUPFAM" id="SSF47729">
    <property type="entry name" value="IHF-like DNA-binding proteins"/>
    <property type="match status" value="1"/>
</dbReference>
<evidence type="ECO:0000256" key="1">
    <source>
        <dbReference type="ARBA" id="ARBA00003819"/>
    </source>
</evidence>
<dbReference type="InterPro" id="IPR010992">
    <property type="entry name" value="IHF-like_DNA-bd_dom_sf"/>
</dbReference>
<dbReference type="HOGENOM" id="CLU_105066_3_3_6"/>
<dbReference type="Proteomes" id="UP000005380">
    <property type="component" value="Chromosome"/>
</dbReference>
<proteinExistence type="inferred from homology"/>
<dbReference type="PANTHER" id="PTHR33175">
    <property type="entry name" value="DNA-BINDING PROTEIN HU"/>
    <property type="match status" value="1"/>
</dbReference>
<comment type="similarity">
    <text evidence="2 5">Belongs to the bacterial histone-like protein family.</text>
</comment>
<dbReference type="GO" id="GO:0003677">
    <property type="term" value="F:DNA binding"/>
    <property type="evidence" value="ECO:0007669"/>
    <property type="project" value="UniProtKB-KW"/>
</dbReference>
<dbReference type="Pfam" id="PF00216">
    <property type="entry name" value="Bac_DNA_binding"/>
    <property type="match status" value="1"/>
</dbReference>